<evidence type="ECO:0000313" key="4">
    <source>
        <dbReference type="EMBL" id="KAF0696801.1"/>
    </source>
</evidence>
<dbReference type="OrthoDB" id="10252009at2759"/>
<feature type="compositionally biased region" description="Polar residues" evidence="1">
    <location>
        <begin position="338"/>
        <end position="353"/>
    </location>
</feature>
<dbReference type="CDD" id="cd14498">
    <property type="entry name" value="DSP"/>
    <property type="match status" value="1"/>
</dbReference>
<dbReference type="InterPro" id="IPR000387">
    <property type="entry name" value="Tyr_Pase_dom"/>
</dbReference>
<dbReference type="PROSITE" id="PS50056">
    <property type="entry name" value="TYR_PHOSPHATASE_2"/>
    <property type="match status" value="1"/>
</dbReference>
<feature type="domain" description="Tyrosine specific protein phosphatases" evidence="3">
    <location>
        <begin position="69"/>
        <end position="129"/>
    </location>
</feature>
<dbReference type="EMBL" id="CAADRA010005391">
    <property type="protein sequence ID" value="VFT89314.1"/>
    <property type="molecule type" value="Genomic_DNA"/>
</dbReference>
<evidence type="ECO:0000313" key="5">
    <source>
        <dbReference type="EMBL" id="VFT89314.1"/>
    </source>
</evidence>
<dbReference type="AlphaFoldDB" id="A0A485KVL1"/>
<feature type="compositionally biased region" description="Basic residues" evidence="1">
    <location>
        <begin position="273"/>
        <end position="282"/>
    </location>
</feature>
<proteinExistence type="predicted"/>
<feature type="compositionally biased region" description="Basic and acidic residues" evidence="1">
    <location>
        <begin position="297"/>
        <end position="306"/>
    </location>
</feature>
<organism evidence="5 6">
    <name type="scientific">Aphanomyces stellatus</name>
    <dbReference type="NCBI Taxonomy" id="120398"/>
    <lineage>
        <taxon>Eukaryota</taxon>
        <taxon>Sar</taxon>
        <taxon>Stramenopiles</taxon>
        <taxon>Oomycota</taxon>
        <taxon>Saprolegniomycetes</taxon>
        <taxon>Saprolegniales</taxon>
        <taxon>Verrucalvaceae</taxon>
        <taxon>Aphanomyces</taxon>
    </lineage>
</organism>
<feature type="compositionally biased region" description="Polar residues" evidence="1">
    <location>
        <begin position="529"/>
        <end position="538"/>
    </location>
</feature>
<dbReference type="InterPro" id="IPR029021">
    <property type="entry name" value="Prot-tyrosine_phosphatase-like"/>
</dbReference>
<keyword evidence="6" id="KW-1185">Reference proteome</keyword>
<evidence type="ECO:0000256" key="1">
    <source>
        <dbReference type="SAM" id="MobiDB-lite"/>
    </source>
</evidence>
<reference evidence="5 6" key="1">
    <citation type="submission" date="2019-03" db="EMBL/GenBank/DDBJ databases">
        <authorList>
            <person name="Gaulin E."/>
            <person name="Dumas B."/>
        </authorList>
    </citation>
    <scope>NUCLEOTIDE SEQUENCE [LARGE SCALE GENOMIC DNA]</scope>
    <source>
        <strain evidence="5">CBS 568.67</strain>
    </source>
</reference>
<feature type="region of interest" description="Disordered" evidence="1">
    <location>
        <begin position="247"/>
        <end position="400"/>
    </location>
</feature>
<evidence type="ECO:0000259" key="2">
    <source>
        <dbReference type="PROSITE" id="PS50054"/>
    </source>
</evidence>
<reference evidence="4" key="2">
    <citation type="submission" date="2019-06" db="EMBL/GenBank/DDBJ databases">
        <title>Genomics analysis of Aphanomyces spp. identifies a new class of oomycete effector associated with host adaptation.</title>
        <authorList>
            <person name="Gaulin E."/>
        </authorList>
    </citation>
    <scope>NUCLEOTIDE SEQUENCE</scope>
    <source>
        <strain evidence="4">CBS 578.67</strain>
    </source>
</reference>
<dbReference type="InterPro" id="IPR020422">
    <property type="entry name" value="TYR_PHOSPHATASE_DUAL_dom"/>
</dbReference>
<dbReference type="PANTHER" id="PTHR46653">
    <property type="entry name" value="SPECIFICITY PROTEIN PHOSPHATASE, PUTATIVE-RELATED"/>
    <property type="match status" value="1"/>
</dbReference>
<feature type="compositionally biased region" description="Low complexity" evidence="1">
    <location>
        <begin position="495"/>
        <end position="515"/>
    </location>
</feature>
<dbReference type="SMART" id="SM00195">
    <property type="entry name" value="DSPc"/>
    <property type="match status" value="1"/>
</dbReference>
<accession>A0A485KVL1</accession>
<name>A0A485KVL1_9STRA</name>
<protein>
    <submittedName>
        <fullName evidence="5">Aste57867_12463 protein</fullName>
    </submittedName>
</protein>
<dbReference type="Gene3D" id="3.90.190.10">
    <property type="entry name" value="Protein tyrosine phosphatase superfamily"/>
    <property type="match status" value="1"/>
</dbReference>
<feature type="compositionally biased region" description="Low complexity" evidence="1">
    <location>
        <begin position="539"/>
        <end position="554"/>
    </location>
</feature>
<feature type="domain" description="Tyrosine-protein phosphatase" evidence="2">
    <location>
        <begin position="1"/>
        <end position="148"/>
    </location>
</feature>
<dbReference type="SUPFAM" id="SSF52799">
    <property type="entry name" value="(Phosphotyrosine protein) phosphatases II"/>
    <property type="match status" value="1"/>
</dbReference>
<feature type="region of interest" description="Disordered" evidence="1">
    <location>
        <begin position="413"/>
        <end position="604"/>
    </location>
</feature>
<dbReference type="EMBL" id="VJMH01005370">
    <property type="protein sequence ID" value="KAF0696801.1"/>
    <property type="molecule type" value="Genomic_DNA"/>
</dbReference>
<gene>
    <name evidence="5" type="primary">Aste57867_12463</name>
    <name evidence="4" type="ORF">As57867_012417</name>
    <name evidence="5" type="ORF">ASTE57867_12463</name>
</gene>
<feature type="compositionally biased region" description="Basic and acidic residues" evidence="1">
    <location>
        <begin position="318"/>
        <end position="328"/>
    </location>
</feature>
<evidence type="ECO:0000259" key="3">
    <source>
        <dbReference type="PROSITE" id="PS50056"/>
    </source>
</evidence>
<sequence length="604" mass="65864">MSTKINNGLFMGDIDAAQDAEFLSLNGIEFIVNCVPREVPNVFEQDGIRYMAIDMAEQPESILFDLRNEEFADLIEFIDHAMQSSLSLLVHSLDGMSRSPCVMMAYLMSKYQWSLDKAYEYVKMKRPDINPANGYLDQLSTLDTQLQKKHRVSEKKRNEWDSAFADPKTDEIVLVNTFLNVTNGVALPHDAPSSSSSRKAKKKRLLWIDLCPHMRKLNPTYDFSKLERPPSASYSSLSAGNGWVDTMETSVAAPPPPRPATPAATAVHASRAAAHHHHHHAPHPPIVDLSLSDDEAERLSDAAKEDDSWDMSMSDPGMSHDADFDKPHAASWLAEPSLPTTRAPPSSSVQTANHPPPLVHRSSFPSQHIKKSAPTSTMGPPAAATAGSAFPPPHHASPGLLQKVKTPLADFVSQNQQHSPTDDSDNQHPVSSLASQHPRYLQHTKSSRNAKTIKAAQGRYAMPVVDDKLRQTPPPSSTARRQLSAKGEGLPLQETTTTTRLPTTARKQPAPARPKTAPPPSAASRSNASMTSTRMTNNQQTTASASAKKKAPVAPKQPRPPPTKQGSLNAMLGDSKKSAPPPSTMSSTPDPFKAPRRASSAKWR</sequence>
<dbReference type="PROSITE" id="PS50054">
    <property type="entry name" value="TYR_PHOSPHATASE_DUAL"/>
    <property type="match status" value="1"/>
</dbReference>
<dbReference type="PANTHER" id="PTHR46653:SF1">
    <property type="entry name" value="SPECIFICITY PROTEIN PHOSPHATASE, PUTATIVE-RELATED"/>
    <property type="match status" value="1"/>
</dbReference>
<dbReference type="Pfam" id="PF00782">
    <property type="entry name" value="DSPc"/>
    <property type="match status" value="1"/>
</dbReference>
<feature type="compositionally biased region" description="Low complexity" evidence="1">
    <location>
        <begin position="261"/>
        <end position="272"/>
    </location>
</feature>
<evidence type="ECO:0000313" key="6">
    <source>
        <dbReference type="Proteomes" id="UP000332933"/>
    </source>
</evidence>
<dbReference type="Proteomes" id="UP000332933">
    <property type="component" value="Unassembled WGS sequence"/>
</dbReference>
<dbReference type="InterPro" id="IPR000340">
    <property type="entry name" value="Dual-sp_phosphatase_cat-dom"/>
</dbReference>